<dbReference type="EnsemblMetazoa" id="ASIC008529-RA">
    <property type="protein sequence ID" value="ASIC008529-PA"/>
    <property type="gene ID" value="ASIC008529"/>
</dbReference>
<dbReference type="AlphaFoldDB" id="A0A084VSY0"/>
<dbReference type="EMBL" id="ATLV01016149">
    <property type="status" value="NOT_ANNOTATED_CDS"/>
    <property type="molecule type" value="Genomic_DNA"/>
</dbReference>
<accession>A0A084VSY0</accession>
<sequence length="68" mass="7704">MASVAAFPLRESSIPLNRFGIRPRRSPLINWITQKRLKRAGETLLRWIETSKPATDSRLESQGASVIK</sequence>
<dbReference type="VEuPathDB" id="VectorBase:ASIC008529"/>
<proteinExistence type="predicted"/>
<gene>
    <name evidence="1" type="ORF">ZHAS_00008529</name>
</gene>
<organism evidence="1">
    <name type="scientific">Anopheles sinensis</name>
    <name type="common">Mosquito</name>
    <dbReference type="NCBI Taxonomy" id="74873"/>
    <lineage>
        <taxon>Eukaryota</taxon>
        <taxon>Metazoa</taxon>
        <taxon>Ecdysozoa</taxon>
        <taxon>Arthropoda</taxon>
        <taxon>Hexapoda</taxon>
        <taxon>Insecta</taxon>
        <taxon>Pterygota</taxon>
        <taxon>Neoptera</taxon>
        <taxon>Endopterygota</taxon>
        <taxon>Diptera</taxon>
        <taxon>Nematocera</taxon>
        <taxon>Culicoidea</taxon>
        <taxon>Culicidae</taxon>
        <taxon>Anophelinae</taxon>
        <taxon>Anopheles</taxon>
    </lineage>
</organism>
<protein>
    <submittedName>
        <fullName evidence="1 2">Uncharacterized protein</fullName>
    </submittedName>
</protein>
<evidence type="ECO:0000313" key="2">
    <source>
        <dbReference type="EnsemblMetazoa" id="ASIC008529-PA"/>
    </source>
</evidence>
<dbReference type="EMBL" id="KE525057">
    <property type="protein sequence ID" value="KFB41074.1"/>
    <property type="molecule type" value="Genomic_DNA"/>
</dbReference>
<dbReference type="Proteomes" id="UP000030765">
    <property type="component" value="Unassembled WGS sequence"/>
</dbReference>
<reference evidence="2" key="2">
    <citation type="submission" date="2020-05" db="UniProtKB">
        <authorList>
            <consortium name="EnsemblMetazoa"/>
        </authorList>
    </citation>
    <scope>IDENTIFICATION</scope>
</reference>
<keyword evidence="3" id="KW-1185">Reference proteome</keyword>
<reference evidence="1 3" key="1">
    <citation type="journal article" date="2014" name="BMC Genomics">
        <title>Genome sequence of Anopheles sinensis provides insight into genetics basis of mosquito competence for malaria parasites.</title>
        <authorList>
            <person name="Zhou D."/>
            <person name="Zhang D."/>
            <person name="Ding G."/>
            <person name="Shi L."/>
            <person name="Hou Q."/>
            <person name="Ye Y."/>
            <person name="Xu Y."/>
            <person name="Zhou H."/>
            <person name="Xiong C."/>
            <person name="Li S."/>
            <person name="Yu J."/>
            <person name="Hong S."/>
            <person name="Yu X."/>
            <person name="Zou P."/>
            <person name="Chen C."/>
            <person name="Chang X."/>
            <person name="Wang W."/>
            <person name="Lv Y."/>
            <person name="Sun Y."/>
            <person name="Ma L."/>
            <person name="Shen B."/>
            <person name="Zhu C."/>
        </authorList>
    </citation>
    <scope>NUCLEOTIDE SEQUENCE [LARGE SCALE GENOMIC DNA]</scope>
</reference>
<evidence type="ECO:0000313" key="3">
    <source>
        <dbReference type="Proteomes" id="UP000030765"/>
    </source>
</evidence>
<name>A0A084VSY0_ANOSI</name>
<evidence type="ECO:0000313" key="1">
    <source>
        <dbReference type="EMBL" id="KFB41074.1"/>
    </source>
</evidence>